<organism evidence="2 3">
    <name type="scientific">Perkinsus olseni</name>
    <name type="common">Perkinsus atlanticus</name>
    <dbReference type="NCBI Taxonomy" id="32597"/>
    <lineage>
        <taxon>Eukaryota</taxon>
        <taxon>Sar</taxon>
        <taxon>Alveolata</taxon>
        <taxon>Perkinsozoa</taxon>
        <taxon>Perkinsea</taxon>
        <taxon>Perkinsida</taxon>
        <taxon>Perkinsidae</taxon>
        <taxon>Perkinsus</taxon>
    </lineage>
</organism>
<sequence length="93" mass="10496">MPSPRKIGEGPSTSSDMSDGQRCRRGYAEALWDNITFSVEVICDWCGIMPGTERNSDYEDLIAEGKLKRKIEKAIERYPSEFGVADDRSSCRE</sequence>
<evidence type="ECO:0000313" key="3">
    <source>
        <dbReference type="Proteomes" id="UP000541610"/>
    </source>
</evidence>
<gene>
    <name evidence="2" type="ORF">FOZ60_005775</name>
</gene>
<proteinExistence type="predicted"/>
<comment type="caution">
    <text evidence="2">The sequence shown here is derived from an EMBL/GenBank/DDBJ whole genome shotgun (WGS) entry which is preliminary data.</text>
</comment>
<reference evidence="2 3" key="1">
    <citation type="submission" date="2020-04" db="EMBL/GenBank/DDBJ databases">
        <title>Perkinsus olseni comparative genomics.</title>
        <authorList>
            <person name="Bogema D.R."/>
        </authorList>
    </citation>
    <scope>NUCLEOTIDE SEQUENCE [LARGE SCALE GENOMIC DNA]</scope>
    <source>
        <strain evidence="2">00978-12</strain>
    </source>
</reference>
<dbReference type="Proteomes" id="UP000541610">
    <property type="component" value="Unassembled WGS sequence"/>
</dbReference>
<evidence type="ECO:0000256" key="1">
    <source>
        <dbReference type="SAM" id="MobiDB-lite"/>
    </source>
</evidence>
<name>A0A7J6NR06_PEROL</name>
<dbReference type="AlphaFoldDB" id="A0A7J6NR06"/>
<dbReference type="EMBL" id="JABANP010000238">
    <property type="protein sequence ID" value="KAF4686020.1"/>
    <property type="molecule type" value="Genomic_DNA"/>
</dbReference>
<feature type="region of interest" description="Disordered" evidence="1">
    <location>
        <begin position="1"/>
        <end position="21"/>
    </location>
</feature>
<protein>
    <submittedName>
        <fullName evidence="2">Uncharacterized protein</fullName>
    </submittedName>
</protein>
<evidence type="ECO:0000313" key="2">
    <source>
        <dbReference type="EMBL" id="KAF4686020.1"/>
    </source>
</evidence>
<accession>A0A7J6NR06</accession>